<dbReference type="PANTHER" id="PTHR13639:SF2">
    <property type="entry name" value="CYTOCHROME C OXIDASE ASSEMBLY FACTOR 4 HOMOLOG, MITOCHONDRIAL"/>
    <property type="match status" value="1"/>
</dbReference>
<evidence type="ECO:0000313" key="1">
    <source>
        <dbReference type="EMBL" id="RKP15262.1"/>
    </source>
</evidence>
<dbReference type="EMBL" id="KZ987745">
    <property type="protein sequence ID" value="RKP15262.1"/>
    <property type="molecule type" value="Genomic_DNA"/>
</dbReference>
<organism evidence="1 2">
    <name type="scientific">Piptocephalis cylindrospora</name>
    <dbReference type="NCBI Taxonomy" id="1907219"/>
    <lineage>
        <taxon>Eukaryota</taxon>
        <taxon>Fungi</taxon>
        <taxon>Fungi incertae sedis</taxon>
        <taxon>Zoopagomycota</taxon>
        <taxon>Zoopagomycotina</taxon>
        <taxon>Zoopagomycetes</taxon>
        <taxon>Zoopagales</taxon>
        <taxon>Piptocephalidaceae</taxon>
        <taxon>Piptocephalis</taxon>
    </lineage>
</organism>
<sequence length="57" mass="7077">EEEEDEYDARIRRTGCYEENDRLQECYLAKHDWRACKQEMEAFRTCFSRHQSKKNNE</sequence>
<accession>A0A4P9Y8Z5</accession>
<reference evidence="2" key="1">
    <citation type="journal article" date="2018" name="Nat. Microbiol.">
        <title>Leveraging single-cell genomics to expand the fungal tree of life.</title>
        <authorList>
            <person name="Ahrendt S.R."/>
            <person name="Quandt C.A."/>
            <person name="Ciobanu D."/>
            <person name="Clum A."/>
            <person name="Salamov A."/>
            <person name="Andreopoulos B."/>
            <person name="Cheng J.F."/>
            <person name="Woyke T."/>
            <person name="Pelin A."/>
            <person name="Henrissat B."/>
            <person name="Reynolds N.K."/>
            <person name="Benny G.L."/>
            <person name="Smith M.E."/>
            <person name="James T.Y."/>
            <person name="Grigoriev I.V."/>
        </authorList>
    </citation>
    <scope>NUCLEOTIDE SEQUENCE [LARGE SCALE GENOMIC DNA]</scope>
</reference>
<dbReference type="PROSITE" id="PS51808">
    <property type="entry name" value="CHCH"/>
    <property type="match status" value="1"/>
</dbReference>
<name>A0A4P9Y8Z5_9FUNG</name>
<protein>
    <recommendedName>
        <fullName evidence="3">CHCH domain-containing protein</fullName>
    </recommendedName>
</protein>
<dbReference type="Proteomes" id="UP000267251">
    <property type="component" value="Unassembled WGS sequence"/>
</dbReference>
<feature type="non-terminal residue" evidence="1">
    <location>
        <position position="1"/>
    </location>
</feature>
<feature type="non-terminal residue" evidence="1">
    <location>
        <position position="57"/>
    </location>
</feature>
<dbReference type="AlphaFoldDB" id="A0A4P9Y8Z5"/>
<proteinExistence type="predicted"/>
<evidence type="ECO:0008006" key="3">
    <source>
        <dbReference type="Google" id="ProtNLM"/>
    </source>
</evidence>
<gene>
    <name evidence="1" type="ORF">BJ684DRAFT_1939</name>
</gene>
<dbReference type="GO" id="GO:0033617">
    <property type="term" value="P:mitochondrial respiratory chain complex IV assembly"/>
    <property type="evidence" value="ECO:0007669"/>
    <property type="project" value="InterPro"/>
</dbReference>
<dbReference type="OrthoDB" id="5586401at2759"/>
<dbReference type="GO" id="GO:0005758">
    <property type="term" value="C:mitochondrial intermembrane space"/>
    <property type="evidence" value="ECO:0007669"/>
    <property type="project" value="InterPro"/>
</dbReference>
<dbReference type="PANTHER" id="PTHR13639">
    <property type="entry name" value="CYTOCHROME C OXIDASE ASSEMBLY FACTOR 4 HOMOLOG, MITOCHONDRIAL"/>
    <property type="match status" value="1"/>
</dbReference>
<keyword evidence="2" id="KW-1185">Reference proteome</keyword>
<evidence type="ECO:0000313" key="2">
    <source>
        <dbReference type="Proteomes" id="UP000267251"/>
    </source>
</evidence>
<dbReference type="InterPro" id="IPR039870">
    <property type="entry name" value="Coa4-like"/>
</dbReference>